<protein>
    <submittedName>
        <fullName evidence="2">Uncharacterized protein</fullName>
    </submittedName>
</protein>
<proteinExistence type="predicted"/>
<organism evidence="2">
    <name type="scientific">Fabrea salina</name>
    <dbReference type="NCBI Taxonomy" id="342563"/>
    <lineage>
        <taxon>Eukaryota</taxon>
        <taxon>Sar</taxon>
        <taxon>Alveolata</taxon>
        <taxon>Ciliophora</taxon>
        <taxon>Postciliodesmatophora</taxon>
        <taxon>Heterotrichea</taxon>
        <taxon>Heterotrichida</taxon>
        <taxon>Fabreidae</taxon>
        <taxon>Fabrea</taxon>
    </lineage>
</organism>
<gene>
    <name evidence="2" type="ORF">FSAL1345_LOCUS206</name>
</gene>
<feature type="compositionally biased region" description="Polar residues" evidence="1">
    <location>
        <begin position="56"/>
        <end position="81"/>
    </location>
</feature>
<dbReference type="EMBL" id="HBIF01000237">
    <property type="protein sequence ID" value="CAE0316937.1"/>
    <property type="molecule type" value="Transcribed_RNA"/>
</dbReference>
<dbReference type="AlphaFoldDB" id="A0A7S3MRQ6"/>
<name>A0A7S3MRQ6_9CILI</name>
<sequence length="205" mass="23687">MVSCRNWKQSWSCWRTMLETFMFGSTKTYQSKVPETHLLRKNQFANRSHKKLRLITQVTPQKSTTGDSPGKDSSTQGNATKSTDRSPETYLLNMIAFDPAKAKLSVPQTNAKCSSESHISETKKLEKKYKELVYRHNEDENYYENIVRELNQEILLARDSVASSQKVKDAKLVLEELLKETSMLKSRLKDMEFQILEIKATLGYH</sequence>
<accession>A0A7S3MRQ6</accession>
<reference evidence="2" key="1">
    <citation type="submission" date="2021-01" db="EMBL/GenBank/DDBJ databases">
        <authorList>
            <person name="Corre E."/>
            <person name="Pelletier E."/>
            <person name="Niang G."/>
            <person name="Scheremetjew M."/>
            <person name="Finn R."/>
            <person name="Kale V."/>
            <person name="Holt S."/>
            <person name="Cochrane G."/>
            <person name="Meng A."/>
            <person name="Brown T."/>
            <person name="Cohen L."/>
        </authorList>
    </citation>
    <scope>NUCLEOTIDE SEQUENCE</scope>
</reference>
<feature type="region of interest" description="Disordered" evidence="1">
    <location>
        <begin position="50"/>
        <end position="85"/>
    </location>
</feature>
<evidence type="ECO:0000256" key="1">
    <source>
        <dbReference type="SAM" id="MobiDB-lite"/>
    </source>
</evidence>
<evidence type="ECO:0000313" key="2">
    <source>
        <dbReference type="EMBL" id="CAE0316937.1"/>
    </source>
</evidence>